<dbReference type="InterPro" id="IPR001227">
    <property type="entry name" value="Ac_transferase_dom_sf"/>
</dbReference>
<dbReference type="EMBL" id="SDIF01000185">
    <property type="protein sequence ID" value="RXS58532.1"/>
    <property type="molecule type" value="Genomic_DNA"/>
</dbReference>
<dbReference type="GO" id="GO:0004315">
    <property type="term" value="F:3-oxoacyl-[acyl-carrier-protein] synthase activity"/>
    <property type="evidence" value="ECO:0007669"/>
    <property type="project" value="InterPro"/>
</dbReference>
<dbReference type="GO" id="GO:0033068">
    <property type="term" value="P:macrolide biosynthetic process"/>
    <property type="evidence" value="ECO:0007669"/>
    <property type="project" value="UniProtKB-ARBA"/>
</dbReference>
<dbReference type="Pfam" id="PF16197">
    <property type="entry name" value="KAsynt_C_assoc"/>
    <property type="match status" value="1"/>
</dbReference>
<dbReference type="InterPro" id="IPR006162">
    <property type="entry name" value="Ppantetheine_attach_site"/>
</dbReference>
<keyword evidence="5 14" id="KW-0808">Transferase</keyword>
<feature type="region of interest" description="Disordered" evidence="10">
    <location>
        <begin position="1036"/>
        <end position="1107"/>
    </location>
</feature>
<dbReference type="PROSITE" id="PS52004">
    <property type="entry name" value="KS3_2"/>
    <property type="match status" value="1"/>
</dbReference>
<dbReference type="InterPro" id="IPR020841">
    <property type="entry name" value="PKS_Beta-ketoAc_synthase_dom"/>
</dbReference>
<dbReference type="InterPro" id="IPR050091">
    <property type="entry name" value="PKS_NRPS_Biosynth_Enz"/>
</dbReference>
<dbReference type="SMART" id="SM00823">
    <property type="entry name" value="PKS_PP"/>
    <property type="match status" value="1"/>
</dbReference>
<dbReference type="SUPFAM" id="SSF53901">
    <property type="entry name" value="Thiolase-like"/>
    <property type="match status" value="1"/>
</dbReference>
<comment type="cofactor">
    <cofactor evidence="1">
        <name>pantetheine 4'-phosphate</name>
        <dbReference type="ChEBI" id="CHEBI:47942"/>
    </cofactor>
</comment>
<dbReference type="InterPro" id="IPR014031">
    <property type="entry name" value="Ketoacyl_synth_C"/>
</dbReference>
<dbReference type="GO" id="GO:0006633">
    <property type="term" value="P:fatty acid biosynthetic process"/>
    <property type="evidence" value="ECO:0007669"/>
    <property type="project" value="InterPro"/>
</dbReference>
<dbReference type="InterPro" id="IPR020806">
    <property type="entry name" value="PKS_PP-bd"/>
</dbReference>
<dbReference type="SMART" id="SM00827">
    <property type="entry name" value="PKS_AT"/>
    <property type="match status" value="1"/>
</dbReference>
<name>A0A4Q1QJU0_9ACTN</name>
<feature type="region of interest" description="C-terminal hotdog fold" evidence="9">
    <location>
        <begin position="1107"/>
        <end position="1251"/>
    </location>
</feature>
<keyword evidence="7" id="KW-0511">Multifunctional enzyme</keyword>
<dbReference type="PROSITE" id="PS00606">
    <property type="entry name" value="KS3_1"/>
    <property type="match status" value="1"/>
</dbReference>
<evidence type="ECO:0000256" key="6">
    <source>
        <dbReference type="ARBA" id="ARBA00023194"/>
    </source>
</evidence>
<proteinExistence type="predicted"/>
<dbReference type="InterPro" id="IPR016036">
    <property type="entry name" value="Malonyl_transacylase_ACP-bd"/>
</dbReference>
<dbReference type="SUPFAM" id="SSF51735">
    <property type="entry name" value="NAD(P)-binding Rossmann-fold domains"/>
    <property type="match status" value="2"/>
</dbReference>
<evidence type="ECO:0000313" key="14">
    <source>
        <dbReference type="EMBL" id="RXS58532.1"/>
    </source>
</evidence>
<evidence type="ECO:0000259" key="11">
    <source>
        <dbReference type="PROSITE" id="PS50075"/>
    </source>
</evidence>
<evidence type="ECO:0000256" key="9">
    <source>
        <dbReference type="PROSITE-ProRule" id="PRU01363"/>
    </source>
</evidence>
<dbReference type="InterPro" id="IPR014030">
    <property type="entry name" value="Ketoacyl_synth_N"/>
</dbReference>
<dbReference type="InterPro" id="IPR016039">
    <property type="entry name" value="Thiolase-like"/>
</dbReference>
<dbReference type="Pfam" id="PF14765">
    <property type="entry name" value="PS-DH"/>
    <property type="match status" value="1"/>
</dbReference>
<evidence type="ECO:0000256" key="7">
    <source>
        <dbReference type="ARBA" id="ARBA00023268"/>
    </source>
</evidence>
<dbReference type="Gene3D" id="3.10.129.110">
    <property type="entry name" value="Polyketide synthase dehydratase"/>
    <property type="match status" value="1"/>
</dbReference>
<keyword evidence="6" id="KW-0045">Antibiotic biosynthesis</keyword>
<evidence type="ECO:0000313" key="15">
    <source>
        <dbReference type="Proteomes" id="UP000289482"/>
    </source>
</evidence>
<dbReference type="Gene3D" id="3.30.70.3290">
    <property type="match status" value="1"/>
</dbReference>
<evidence type="ECO:0000256" key="4">
    <source>
        <dbReference type="ARBA" id="ARBA00022553"/>
    </source>
</evidence>
<dbReference type="FunFam" id="3.40.47.10:FF:000019">
    <property type="entry name" value="Polyketide synthase type I"/>
    <property type="match status" value="1"/>
</dbReference>
<dbReference type="GO" id="GO:0031177">
    <property type="term" value="F:phosphopantetheine binding"/>
    <property type="evidence" value="ECO:0007669"/>
    <property type="project" value="InterPro"/>
</dbReference>
<dbReference type="PROSITE" id="PS52019">
    <property type="entry name" value="PKS_MFAS_DH"/>
    <property type="match status" value="1"/>
</dbReference>
<sequence>MTTVDTPVQKIAEALRTSLLENERLRRRYDEVTAAAAEPVAIVGMSCRFPGDVESPEDLWSLVDAGGDAITAFPDNRGWDLDGVYDPEGKRPHTSYTGQGGFLHRAPEFDAAFFGMSPHEATATDPQQRLLLEVAWEAFERAGIDPTALTGSQTGVYAGVMATDYPVRVGTVPEGAEGFMVTGTDGSIVSGRISYTLGLEGPAVSIDTACSSSLVALHLAVQALRQGTCTLALAGGVTVMSTARTFVEFSRQRGLALDGRCRSFADAAAGTGWGEGAGMLVLEKLSDARRNDRRILAVVRGSALNQDGASNGLTAPNGPSQQRVIRQALADAGLTTGDVDVVEAHGTGTVLGDPIEAQALMATYGKGRSATDPLWLGSVKSNIGHTQAAAGVAGVIKAVMAMRHGVLPRTLHVDAPSSKVDWADGAVELLTEPVPWQRDRPRRAGVSSFGLSGTNAHVILEQAPAADPAPSGAPESPGIDAVSADEPVAAALPFLLTAKTGAALRAQAGRLAERVAADPGLRPADLAHSLATTRAALEHRAVLVADGMPELLAGLRSTAAGETPDNVVRGTAGGRPKVAFVFPGQGSQWVGMARELLDRSPAFADRIRECAQALGPFVDWDLLAVLRADPGAPTLERVDVVQPVLFSVLVSLAELWRAHGVQPAAVVGHSQGEIAAACVAGALSLEDAARVVTLRSQAIARRLAGPGGMMSVSSPAGQVAERLRRWDGRLSVAAINGAGSVAVSGDSDALDELLAELQSEDIWARRIPVDYASHSAHVESIEAELLAALADITPRASRVPFYSTVTASLIDTGELDASYWYRNLRQTVRFEETTRALLADGYGVFVESSPHPVLSMGIQETGDALGRQVTAVGSLRRNDGGMDRFLLALGEVWAQGVAVDWAPPLAPYAPAWVDLPTYPFQRRPYWPRPDAAGGDVTSAGLDAADHPLLGAVVRLADADGALLTGRIGLDTHPWLADHAAGGAVLLPGTALVELAVRAGDQVGCGRVDELTLTAPLLLPEKGGVQLQVFVGVPDPAGRRPVSVHARPLTGPADEGGADTPWTSHADGFLVPETTHPADSPTTASVSTSESESESESDTPDVWPPTGATALDVSDLYERLGDQGYGYGPSFQGLHAAWQRGDEVFAEVALPEDVRAEAARFGLHPALLDAALHAAGLGPFGASAAETADGGIRLPFSWTGVSLRAVGAAAVRVRISPAGDDAVSLHLTDPAGAPVASVDALILRPVTPGALSAAPAPHRDSLFQVEWQRAAWTTDEAETDEPTADAVPWALLDGSWTLPDASAAAGSYAGLLPDTGQVAADGAEGQPLPDVLLVPCPPVDLAEGCEAESVPQRLRDVLGTVLAALQRWSAEDRPVSSRLAVVTRGAAGPEGLPVDLIGAAVWGLVRAAQAETPDCFVLVDSDGTPESARRLASAVLSSGEPELALRNGETYVPRLTRATTPTTPTPTLEPTAFENWDPEDTVLITGGTGGLATLLAEHLITHHHIRNLTLASRQGPNHPNATHLTQHLTQLGAHITLTTCDVSNPTQLTHLINNTPRLKAIIHTAGTLQDATLTNQTPHHLNTTLTPKADAAWHLHHTTQHLNLTHFILYSSAAATLDPTGQANYAAANAFLDALAHHRHTQNLPAQSLAWGLWTQDTGMTTHLTSADVEQMAKSGVRGLSGEEGLALFDTAVSSGAPVLLPIRLDLAALRNRPGTLPPLLSGLVRPAARRAVAATATDGSGTLAHQLLRMPVPERDRLLLDLVRTQVAGVLGHESGDAVEPERAFKDLGFDSLAAVTLRNRLGAAAGIRLPVTLVFDHPTPAALAEYLRAELVGADAPRDTDAPVTASGTAAPDEPIAIVGMSCRFPGGVNTPEEFWA</sequence>
<dbReference type="SMART" id="SM00826">
    <property type="entry name" value="PKS_DH"/>
    <property type="match status" value="1"/>
</dbReference>
<dbReference type="PANTHER" id="PTHR43775">
    <property type="entry name" value="FATTY ACID SYNTHASE"/>
    <property type="match status" value="1"/>
</dbReference>
<dbReference type="InterPro" id="IPR018201">
    <property type="entry name" value="Ketoacyl_synth_AS"/>
</dbReference>
<dbReference type="InterPro" id="IPR049551">
    <property type="entry name" value="PKS_DH_C"/>
</dbReference>
<dbReference type="InterPro" id="IPR049552">
    <property type="entry name" value="PKS_DH_N"/>
</dbReference>
<dbReference type="InterPro" id="IPR015083">
    <property type="entry name" value="NorB/c/GfsB-D-like_docking"/>
</dbReference>
<dbReference type="InterPro" id="IPR036291">
    <property type="entry name" value="NAD(P)-bd_dom_sf"/>
</dbReference>
<evidence type="ECO:0000256" key="1">
    <source>
        <dbReference type="ARBA" id="ARBA00001957"/>
    </source>
</evidence>
<dbReference type="InterPro" id="IPR036736">
    <property type="entry name" value="ACP-like_sf"/>
</dbReference>
<gene>
    <name evidence="14" type="ORF">EST54_31895</name>
</gene>
<dbReference type="InterPro" id="IPR020807">
    <property type="entry name" value="PKS_DH"/>
</dbReference>
<dbReference type="Pfam" id="PF02801">
    <property type="entry name" value="Ketoacyl-synt_C"/>
    <property type="match status" value="1"/>
</dbReference>
<dbReference type="Pfam" id="PF08659">
    <property type="entry name" value="KR"/>
    <property type="match status" value="1"/>
</dbReference>
<evidence type="ECO:0000256" key="5">
    <source>
        <dbReference type="ARBA" id="ARBA00022679"/>
    </source>
</evidence>
<feature type="domain" description="Carrier" evidence="11">
    <location>
        <begin position="1757"/>
        <end position="1832"/>
    </location>
</feature>
<dbReference type="Pfam" id="PF00698">
    <property type="entry name" value="Acyl_transf_1"/>
    <property type="match status" value="1"/>
</dbReference>
<dbReference type="SMART" id="SM00822">
    <property type="entry name" value="PKS_KR"/>
    <property type="match status" value="1"/>
</dbReference>
<feature type="region of interest" description="N-terminal hotdog fold" evidence="9">
    <location>
        <begin position="946"/>
        <end position="1076"/>
    </location>
</feature>
<dbReference type="InterPro" id="IPR055123">
    <property type="entry name" value="SpnB-like_Rossmann"/>
</dbReference>
<dbReference type="PROSITE" id="PS00012">
    <property type="entry name" value="PHOSPHOPANTETHEINE"/>
    <property type="match status" value="1"/>
</dbReference>
<dbReference type="Pfam" id="PF21089">
    <property type="entry name" value="PKS_DH_N"/>
    <property type="match status" value="1"/>
</dbReference>
<dbReference type="InterPro" id="IPR014043">
    <property type="entry name" value="Acyl_transferase_dom"/>
</dbReference>
<feature type="compositionally biased region" description="Low complexity" evidence="10">
    <location>
        <begin position="1079"/>
        <end position="1089"/>
    </location>
</feature>
<evidence type="ECO:0000256" key="8">
    <source>
        <dbReference type="ARBA" id="ARBA00023315"/>
    </source>
</evidence>
<dbReference type="InterPro" id="IPR032821">
    <property type="entry name" value="PKS_assoc"/>
</dbReference>
<protein>
    <submittedName>
        <fullName evidence="14">Acyltransferase domain-containing protein</fullName>
    </submittedName>
</protein>
<keyword evidence="4" id="KW-0597">Phosphoprotein</keyword>
<comment type="pathway">
    <text evidence="2">Antibiotic biosynthesis.</text>
</comment>
<evidence type="ECO:0000256" key="2">
    <source>
        <dbReference type="ARBA" id="ARBA00004792"/>
    </source>
</evidence>
<dbReference type="FunFam" id="3.40.366.10:FF:000002">
    <property type="entry name" value="Probable polyketide synthase 2"/>
    <property type="match status" value="1"/>
</dbReference>
<feature type="active site" description="Proton acceptor; for dehydratase activity" evidence="9">
    <location>
        <position position="978"/>
    </location>
</feature>
<dbReference type="CDD" id="cd00833">
    <property type="entry name" value="PKS"/>
    <property type="match status" value="1"/>
</dbReference>
<reference evidence="14 15" key="1">
    <citation type="submission" date="2019-01" db="EMBL/GenBank/DDBJ databases">
        <title>Draft genome sequences of the type strain Streptomyces sioyaensis DSM 40032 and its novel strain, TM32, a thermotolerant antibiotics-producing actinobacterium.</title>
        <authorList>
            <person name="Nakaew N."/>
            <person name="Lumyong S."/>
            <person name="Sloan W.T."/>
            <person name="Sungthong R."/>
        </authorList>
    </citation>
    <scope>NUCLEOTIDE SEQUENCE [LARGE SCALE GENOMIC DNA]</scope>
    <source>
        <strain evidence="14 15">DSM 40032</strain>
    </source>
</reference>
<dbReference type="CDD" id="cd08956">
    <property type="entry name" value="KR_3_FAS_SDR_x"/>
    <property type="match status" value="1"/>
</dbReference>
<evidence type="ECO:0000256" key="3">
    <source>
        <dbReference type="ARBA" id="ARBA00022450"/>
    </source>
</evidence>
<keyword evidence="3" id="KW-0596">Phosphopantetheine</keyword>
<dbReference type="PANTHER" id="PTHR43775:SF51">
    <property type="entry name" value="INACTIVE PHENOLPHTHIOCEROL SYNTHESIS POLYKETIDE SYNTHASE TYPE I PKS1-RELATED"/>
    <property type="match status" value="1"/>
</dbReference>
<dbReference type="PROSITE" id="PS50075">
    <property type="entry name" value="CARRIER"/>
    <property type="match status" value="1"/>
</dbReference>
<dbReference type="Gene3D" id="3.40.47.10">
    <property type="match status" value="2"/>
</dbReference>
<dbReference type="SUPFAM" id="SSF55048">
    <property type="entry name" value="Probable ACP-binding domain of malonyl-CoA ACP transacylase"/>
    <property type="match status" value="1"/>
</dbReference>
<dbReference type="InterPro" id="IPR016035">
    <property type="entry name" value="Acyl_Trfase/lysoPLipase"/>
</dbReference>
<dbReference type="Pfam" id="PF08990">
    <property type="entry name" value="Docking"/>
    <property type="match status" value="1"/>
</dbReference>
<dbReference type="GO" id="GO:0004312">
    <property type="term" value="F:fatty acid synthase activity"/>
    <property type="evidence" value="ECO:0007669"/>
    <property type="project" value="TreeGrafter"/>
</dbReference>
<comment type="caution">
    <text evidence="14">The sequence shown here is derived from an EMBL/GenBank/DDBJ whole genome shotgun (WGS) entry which is preliminary data.</text>
</comment>
<feature type="domain" description="PKS/mFAS DH" evidence="13">
    <location>
        <begin position="946"/>
        <end position="1251"/>
    </location>
</feature>
<accession>A0A4Q1QJU0</accession>
<dbReference type="Proteomes" id="UP000289482">
    <property type="component" value="Unassembled WGS sequence"/>
</dbReference>
<feature type="non-terminal residue" evidence="14">
    <location>
        <position position="1878"/>
    </location>
</feature>
<dbReference type="InterPro" id="IPR049900">
    <property type="entry name" value="PKS_mFAS_DH"/>
</dbReference>
<evidence type="ECO:0000256" key="10">
    <source>
        <dbReference type="SAM" id="MobiDB-lite"/>
    </source>
</evidence>
<dbReference type="SMART" id="SM00825">
    <property type="entry name" value="PKS_KS"/>
    <property type="match status" value="1"/>
</dbReference>
<dbReference type="InterPro" id="IPR042104">
    <property type="entry name" value="PKS_dehydratase_sf"/>
</dbReference>
<dbReference type="Gene3D" id="3.40.50.720">
    <property type="entry name" value="NAD(P)-binding Rossmann-like Domain"/>
    <property type="match status" value="1"/>
</dbReference>
<evidence type="ECO:0000259" key="12">
    <source>
        <dbReference type="PROSITE" id="PS52004"/>
    </source>
</evidence>
<organism evidence="14 15">
    <name type="scientific">Streptomyces sioyaensis</name>
    <dbReference type="NCBI Taxonomy" id="67364"/>
    <lineage>
        <taxon>Bacteria</taxon>
        <taxon>Bacillati</taxon>
        <taxon>Actinomycetota</taxon>
        <taxon>Actinomycetes</taxon>
        <taxon>Kitasatosporales</taxon>
        <taxon>Streptomycetaceae</taxon>
        <taxon>Streptomyces</taxon>
    </lineage>
</organism>
<keyword evidence="8 14" id="KW-0012">Acyltransferase</keyword>
<dbReference type="Gene3D" id="1.10.1200.10">
    <property type="entry name" value="ACP-like"/>
    <property type="match status" value="1"/>
</dbReference>
<dbReference type="Pfam" id="PF00109">
    <property type="entry name" value="ketoacyl-synt"/>
    <property type="match status" value="2"/>
</dbReference>
<dbReference type="SUPFAM" id="SSF52151">
    <property type="entry name" value="FabD/lysophospholipase-like"/>
    <property type="match status" value="1"/>
</dbReference>
<feature type="domain" description="Ketosynthase family 3 (KS3)" evidence="12">
    <location>
        <begin position="37"/>
        <end position="462"/>
    </location>
</feature>
<dbReference type="InterPro" id="IPR057326">
    <property type="entry name" value="KR_dom"/>
</dbReference>
<dbReference type="Gene3D" id="3.40.366.10">
    <property type="entry name" value="Malonyl-Coenzyme A Acyl Carrier Protein, domain 2"/>
    <property type="match status" value="1"/>
</dbReference>
<dbReference type="SUPFAM" id="SSF47336">
    <property type="entry name" value="ACP-like"/>
    <property type="match status" value="1"/>
</dbReference>
<dbReference type="InterPro" id="IPR009081">
    <property type="entry name" value="PP-bd_ACP"/>
</dbReference>
<dbReference type="InterPro" id="IPR013968">
    <property type="entry name" value="PKS_KR"/>
</dbReference>
<dbReference type="SMART" id="SM01294">
    <property type="entry name" value="PKS_PP_betabranch"/>
    <property type="match status" value="1"/>
</dbReference>
<dbReference type="Pfam" id="PF00550">
    <property type="entry name" value="PP-binding"/>
    <property type="match status" value="1"/>
</dbReference>
<dbReference type="Pfam" id="PF22953">
    <property type="entry name" value="SpnB_Rossmann"/>
    <property type="match status" value="1"/>
</dbReference>
<keyword evidence="15" id="KW-1185">Reference proteome</keyword>
<evidence type="ECO:0000259" key="13">
    <source>
        <dbReference type="PROSITE" id="PS52019"/>
    </source>
</evidence>
<dbReference type="FunFam" id="1.10.1200.10:FF:000007">
    <property type="entry name" value="Probable polyketide synthase pks17"/>
    <property type="match status" value="1"/>
</dbReference>
<feature type="active site" description="Proton donor; for dehydratase activity" evidence="9">
    <location>
        <position position="1168"/>
    </location>
</feature>